<dbReference type="AlphaFoldDB" id="A0A1R3RFR5"/>
<keyword evidence="2" id="KW-1185">Reference proteome</keyword>
<accession>A0A1R3RFR5</accession>
<name>A0A1R3RFR5_ASPC5</name>
<reference evidence="2" key="1">
    <citation type="journal article" date="2017" name="Genome Biol.">
        <title>Comparative genomics reveals high biological diversity and specific adaptations in the industrially and medically important fungal genus Aspergillus.</title>
        <authorList>
            <person name="de Vries R.P."/>
            <person name="Riley R."/>
            <person name="Wiebenga A."/>
            <person name="Aguilar-Osorio G."/>
            <person name="Amillis S."/>
            <person name="Uchima C.A."/>
            <person name="Anderluh G."/>
            <person name="Asadollahi M."/>
            <person name="Askin M."/>
            <person name="Barry K."/>
            <person name="Battaglia E."/>
            <person name="Bayram O."/>
            <person name="Benocci T."/>
            <person name="Braus-Stromeyer S.A."/>
            <person name="Caldana C."/>
            <person name="Canovas D."/>
            <person name="Cerqueira G.C."/>
            <person name="Chen F."/>
            <person name="Chen W."/>
            <person name="Choi C."/>
            <person name="Clum A."/>
            <person name="Dos Santos R.A."/>
            <person name="Damasio A.R."/>
            <person name="Diallinas G."/>
            <person name="Emri T."/>
            <person name="Fekete E."/>
            <person name="Flipphi M."/>
            <person name="Freyberg S."/>
            <person name="Gallo A."/>
            <person name="Gournas C."/>
            <person name="Habgood R."/>
            <person name="Hainaut M."/>
            <person name="Harispe M.L."/>
            <person name="Henrissat B."/>
            <person name="Hilden K.S."/>
            <person name="Hope R."/>
            <person name="Hossain A."/>
            <person name="Karabika E."/>
            <person name="Karaffa L."/>
            <person name="Karanyi Z."/>
            <person name="Krasevec N."/>
            <person name="Kuo A."/>
            <person name="Kusch H."/>
            <person name="LaButti K."/>
            <person name="Lagendijk E.L."/>
            <person name="Lapidus A."/>
            <person name="Levasseur A."/>
            <person name="Lindquist E."/>
            <person name="Lipzen A."/>
            <person name="Logrieco A.F."/>
            <person name="MacCabe A."/>
            <person name="Maekelae M.R."/>
            <person name="Malavazi I."/>
            <person name="Melin P."/>
            <person name="Meyer V."/>
            <person name="Mielnichuk N."/>
            <person name="Miskei M."/>
            <person name="Molnar A.P."/>
            <person name="Mule G."/>
            <person name="Ngan C.Y."/>
            <person name="Orejas M."/>
            <person name="Orosz E."/>
            <person name="Ouedraogo J.P."/>
            <person name="Overkamp K.M."/>
            <person name="Park H.-S."/>
            <person name="Perrone G."/>
            <person name="Piumi F."/>
            <person name="Punt P.J."/>
            <person name="Ram A.F."/>
            <person name="Ramon A."/>
            <person name="Rauscher S."/>
            <person name="Record E."/>
            <person name="Riano-Pachon D.M."/>
            <person name="Robert V."/>
            <person name="Roehrig J."/>
            <person name="Ruller R."/>
            <person name="Salamov A."/>
            <person name="Salih N.S."/>
            <person name="Samson R.A."/>
            <person name="Sandor E."/>
            <person name="Sanguinetti M."/>
            <person name="Schuetze T."/>
            <person name="Sepcic K."/>
            <person name="Shelest E."/>
            <person name="Sherlock G."/>
            <person name="Sophianopoulou V."/>
            <person name="Squina F.M."/>
            <person name="Sun H."/>
            <person name="Susca A."/>
            <person name="Todd R.B."/>
            <person name="Tsang A."/>
            <person name="Unkles S.E."/>
            <person name="van de Wiele N."/>
            <person name="van Rossen-Uffink D."/>
            <person name="Oliveira J.V."/>
            <person name="Vesth T.C."/>
            <person name="Visser J."/>
            <person name="Yu J.-H."/>
            <person name="Zhou M."/>
            <person name="Andersen M.R."/>
            <person name="Archer D.B."/>
            <person name="Baker S.E."/>
            <person name="Benoit I."/>
            <person name="Brakhage A.A."/>
            <person name="Braus G.H."/>
            <person name="Fischer R."/>
            <person name="Frisvad J.C."/>
            <person name="Goldman G.H."/>
            <person name="Houbraken J."/>
            <person name="Oakley B."/>
            <person name="Pocsi I."/>
            <person name="Scazzocchio C."/>
            <person name="Seiboth B."/>
            <person name="vanKuyk P.A."/>
            <person name="Wortman J."/>
            <person name="Dyer P.S."/>
            <person name="Grigoriev I.V."/>
        </authorList>
    </citation>
    <scope>NUCLEOTIDE SEQUENCE [LARGE SCALE GENOMIC DNA]</scope>
    <source>
        <strain evidence="2">ITEM 5010</strain>
    </source>
</reference>
<gene>
    <name evidence="1" type="ORF">ASPCADRAFT_7563</name>
</gene>
<dbReference type="Proteomes" id="UP000188318">
    <property type="component" value="Unassembled WGS sequence"/>
</dbReference>
<evidence type="ECO:0000313" key="1">
    <source>
        <dbReference type="EMBL" id="OOF93331.1"/>
    </source>
</evidence>
<proteinExistence type="predicted"/>
<sequence>MSVALVLSLMSSNKSLMSVKKVIFRESEPAKTIPMTMPTHDILERSNPMSTDYDILSDNEKNIAKV</sequence>
<dbReference type="VEuPathDB" id="FungiDB:ASPCADRAFT_7563"/>
<organism evidence="1 2">
    <name type="scientific">Aspergillus carbonarius (strain ITEM 5010)</name>
    <dbReference type="NCBI Taxonomy" id="602072"/>
    <lineage>
        <taxon>Eukaryota</taxon>
        <taxon>Fungi</taxon>
        <taxon>Dikarya</taxon>
        <taxon>Ascomycota</taxon>
        <taxon>Pezizomycotina</taxon>
        <taxon>Eurotiomycetes</taxon>
        <taxon>Eurotiomycetidae</taxon>
        <taxon>Eurotiales</taxon>
        <taxon>Aspergillaceae</taxon>
        <taxon>Aspergillus</taxon>
        <taxon>Aspergillus subgen. Circumdati</taxon>
    </lineage>
</organism>
<protein>
    <submittedName>
        <fullName evidence="1">Uncharacterized protein</fullName>
    </submittedName>
</protein>
<dbReference type="EMBL" id="KV907504">
    <property type="protein sequence ID" value="OOF93331.1"/>
    <property type="molecule type" value="Genomic_DNA"/>
</dbReference>
<evidence type="ECO:0000313" key="2">
    <source>
        <dbReference type="Proteomes" id="UP000188318"/>
    </source>
</evidence>